<keyword evidence="3 4" id="KW-0408">Iron</keyword>
<name>D3RWR1_FERPA</name>
<dbReference type="PANTHER" id="PTHR36445:SF1">
    <property type="entry name" value="GTP CYCLOHYDROLASE MPTA"/>
    <property type="match status" value="1"/>
</dbReference>
<comment type="subunit">
    <text evidence="4">Homodimer.</text>
</comment>
<reference evidence="6 7" key="2">
    <citation type="journal article" date="2011" name="Stand. Genomic Sci.">
        <title>Complete genome sequence of Ferroglobus placidus AEDII12DO.</title>
        <authorList>
            <person name="Anderson I."/>
            <person name="Risso C."/>
            <person name="Holmes D."/>
            <person name="Lucas S."/>
            <person name="Copeland A."/>
            <person name="Lapidus A."/>
            <person name="Cheng J.F."/>
            <person name="Bruce D."/>
            <person name="Goodwin L."/>
            <person name="Pitluck S."/>
            <person name="Saunders E."/>
            <person name="Brettin T."/>
            <person name="Detter J.C."/>
            <person name="Han C."/>
            <person name="Tapia R."/>
            <person name="Larimer F."/>
            <person name="Land M."/>
            <person name="Hauser L."/>
            <person name="Woyke T."/>
            <person name="Lovley D."/>
            <person name="Kyrpides N."/>
            <person name="Ivanova N."/>
        </authorList>
    </citation>
    <scope>NUCLEOTIDE SEQUENCE [LARGE SCALE GENOMIC DNA]</scope>
    <source>
        <strain evidence="7">DSM 10642 / AEDII12DO</strain>
    </source>
</reference>
<evidence type="ECO:0000256" key="2">
    <source>
        <dbReference type="ARBA" id="ARBA00022801"/>
    </source>
</evidence>
<dbReference type="GeneID" id="8778258"/>
<dbReference type="KEGG" id="fpl:Ferp_0754"/>
<keyword evidence="2 4" id="KW-0378">Hydrolase</keyword>
<evidence type="ECO:0000256" key="1">
    <source>
        <dbReference type="ARBA" id="ARBA00022723"/>
    </source>
</evidence>
<dbReference type="UniPathway" id="UPA00065"/>
<dbReference type="eggNOG" id="arCOG04301">
    <property type="taxonomic scope" value="Archaea"/>
</dbReference>
<sequence>MLPDVQTLEPEIPIGLSRVGARGIKKLVQVKREGKRPIILISTFDVFVNLPSSRKGVNLSRNFEAVDEVIERMTWEPVENVEDLVLRMTDELLIRHEYADEAEVRMSAELIMRKRTPASEIKTQEVVNIFCNARKRRSGEEKVMIGVEVYGITVCPCAQELVRANTVRKLEKILSEEELSEVVKLIPFASHNQRGRALIMVESRREFRPRIEDLIRIAKSSMSYEVFEILKRTDELEVVEKAHFKPMFVEDSVRQMAKALVETFKDAPDDAEVYLRQLNEESIHQHDVIAERRATIGELRKELGA</sequence>
<evidence type="ECO:0000313" key="7">
    <source>
        <dbReference type="Proteomes" id="UP000002613"/>
    </source>
</evidence>
<gene>
    <name evidence="4" type="primary">mptA</name>
    <name evidence="6" type="ordered locus">Ferp_0754</name>
</gene>
<evidence type="ECO:0000256" key="3">
    <source>
        <dbReference type="ARBA" id="ARBA00023004"/>
    </source>
</evidence>
<evidence type="ECO:0000256" key="4">
    <source>
        <dbReference type="HAMAP-Rule" id="MF_01527"/>
    </source>
</evidence>
<dbReference type="NCBIfam" id="TIGR00294">
    <property type="entry name" value="GTP cyclohydrolase MptA"/>
    <property type="match status" value="1"/>
</dbReference>
<dbReference type="GO" id="GO:2001118">
    <property type="term" value="P:tetrahydromethanopterin biosynthetic process"/>
    <property type="evidence" value="ECO:0007669"/>
    <property type="project" value="UniProtKB-UniRule"/>
</dbReference>
<dbReference type="Pfam" id="PF02649">
    <property type="entry name" value="GCHY-1"/>
    <property type="match status" value="1"/>
</dbReference>
<dbReference type="EC" id="3.5.4.39" evidence="4 5"/>
<comment type="similarity">
    <text evidence="4">Belongs to the GTP cyclohydrolase IV family.</text>
</comment>
<dbReference type="AlphaFoldDB" id="D3RWR1"/>
<dbReference type="STRING" id="589924.Ferp_0754"/>
<comment type="function">
    <text evidence="4">Converts GTP to 7,8-dihydro-D-neopterin 2',3'-cyclic phosphate, the first intermediate in the biosynthesis of coenzyme methanopterin.</text>
</comment>
<accession>D3RWR1</accession>
<dbReference type="InterPro" id="IPR022840">
    <property type="entry name" value="GTP_cyclohydrolase_MptA"/>
</dbReference>
<comment type="cofactor">
    <cofactor evidence="4">
        <name>Fe(2+)</name>
        <dbReference type="ChEBI" id="CHEBI:29033"/>
    </cofactor>
    <text evidence="4">Binds 1 Fe(2+) ion per subunit.</text>
</comment>
<proteinExistence type="inferred from homology"/>
<comment type="catalytic activity">
    <reaction evidence="4">
        <text>GTP + H2O = 7,8-dihydroneopterin 2',3'-cyclic phosphate + formate + diphosphate + H(+)</text>
        <dbReference type="Rhea" id="RHEA:25860"/>
        <dbReference type="ChEBI" id="CHEBI:15377"/>
        <dbReference type="ChEBI" id="CHEBI:15378"/>
        <dbReference type="ChEBI" id="CHEBI:15740"/>
        <dbReference type="ChEBI" id="CHEBI:33019"/>
        <dbReference type="ChEBI" id="CHEBI:37565"/>
        <dbReference type="ChEBI" id="CHEBI:58854"/>
        <dbReference type="EC" id="3.5.4.39"/>
    </reaction>
</comment>
<dbReference type="Gene3D" id="3.10.270.10">
    <property type="entry name" value="Urate Oxidase"/>
    <property type="match status" value="1"/>
</dbReference>
<dbReference type="Proteomes" id="UP000002613">
    <property type="component" value="Chromosome"/>
</dbReference>
<keyword evidence="1 4" id="KW-0479">Metal-binding</keyword>
<dbReference type="HOGENOM" id="CLU_062816_1_0_2"/>
<evidence type="ECO:0000313" key="6">
    <source>
        <dbReference type="EMBL" id="ADC64924.1"/>
    </source>
</evidence>
<organism evidence="6 7">
    <name type="scientific">Ferroglobus placidus (strain DSM 10642 / AEDII12DO)</name>
    <dbReference type="NCBI Taxonomy" id="589924"/>
    <lineage>
        <taxon>Archaea</taxon>
        <taxon>Methanobacteriati</taxon>
        <taxon>Methanobacteriota</taxon>
        <taxon>Archaeoglobi</taxon>
        <taxon>Archaeoglobales</taxon>
        <taxon>Archaeoglobaceae</taxon>
        <taxon>Ferroglobus</taxon>
    </lineage>
</organism>
<reference evidence="7" key="1">
    <citation type="submission" date="2010-02" db="EMBL/GenBank/DDBJ databases">
        <title>Complete sequence of Ferroglobus placidus DSM 10642.</title>
        <authorList>
            <consortium name="US DOE Joint Genome Institute"/>
            <person name="Lucas S."/>
            <person name="Copeland A."/>
            <person name="Lapidus A."/>
            <person name="Cheng J.-F."/>
            <person name="Bruce D."/>
            <person name="Goodwin L."/>
            <person name="Pitluck S."/>
            <person name="Saunders E."/>
            <person name="Brettin T."/>
            <person name="Detter J.C."/>
            <person name="Han C."/>
            <person name="Tapia R."/>
            <person name="Larimer F."/>
            <person name="Land M."/>
            <person name="Hauser L."/>
            <person name="Kyrpides N."/>
            <person name="Ivanova N."/>
            <person name="Holmes D."/>
            <person name="Lovley D."/>
            <person name="Kyrpides N."/>
            <person name="Anderson I.J."/>
            <person name="Woyke T."/>
        </authorList>
    </citation>
    <scope>NUCLEOTIDE SEQUENCE [LARGE SCALE GENOMIC DNA]</scope>
    <source>
        <strain evidence="7">DSM 10642 / AEDII12DO</strain>
    </source>
</reference>
<evidence type="ECO:0000256" key="5">
    <source>
        <dbReference type="NCBIfam" id="TIGR00294"/>
    </source>
</evidence>
<comment type="pathway">
    <text evidence="4">Cofactor biosynthesis; 5,6,7,8-tetrahydromethanopterin biosynthesis.</text>
</comment>
<feature type="site" description="May be catalytically important" evidence="4">
    <location>
        <position position="155"/>
    </location>
</feature>
<dbReference type="PaxDb" id="589924-Ferp_0754"/>
<keyword evidence="7" id="KW-1185">Reference proteome</keyword>
<dbReference type="GO" id="GO:0044682">
    <property type="term" value="F:GTP cyclohydrolase IV activity"/>
    <property type="evidence" value="ECO:0007669"/>
    <property type="project" value="UniProtKB-UniRule"/>
</dbReference>
<dbReference type="OrthoDB" id="53087at2157"/>
<dbReference type="PANTHER" id="PTHR36445">
    <property type="entry name" value="GTP CYCLOHYDROLASE MPTA"/>
    <property type="match status" value="1"/>
</dbReference>
<dbReference type="GO" id="GO:0003934">
    <property type="term" value="F:GTP cyclohydrolase I activity"/>
    <property type="evidence" value="ECO:0007669"/>
    <property type="project" value="InterPro"/>
</dbReference>
<protein>
    <recommendedName>
        <fullName evidence="4 5">GTP cyclohydrolase MptA</fullName>
        <ecNumber evidence="4 5">3.5.4.39</ecNumber>
    </recommendedName>
    <alternativeName>
        <fullName evidence="4">GTP cyclohydrolase IV</fullName>
    </alternativeName>
</protein>
<dbReference type="GO" id="GO:0005506">
    <property type="term" value="F:iron ion binding"/>
    <property type="evidence" value="ECO:0007669"/>
    <property type="project" value="UniProtKB-UniRule"/>
</dbReference>
<dbReference type="HAMAP" id="MF_01527_A">
    <property type="entry name" value="GTP_cyclohydrol_A"/>
    <property type="match status" value="1"/>
</dbReference>
<dbReference type="RefSeq" id="WP_012965267.1">
    <property type="nucleotide sequence ID" value="NC_013849.1"/>
</dbReference>
<dbReference type="EMBL" id="CP001899">
    <property type="protein sequence ID" value="ADC64924.1"/>
    <property type="molecule type" value="Genomic_DNA"/>
</dbReference>
<dbReference type="InterPro" id="IPR003801">
    <property type="entry name" value="GTP_cyclohydrolase_FolE2/MptA"/>
</dbReference>